<dbReference type="Gene3D" id="2.60.120.200">
    <property type="match status" value="1"/>
</dbReference>
<keyword evidence="3" id="KW-1185">Reference proteome</keyword>
<reference evidence="2" key="1">
    <citation type="submission" date="2019-03" db="EMBL/GenBank/DDBJ databases">
        <title>Long read genome sequence of the mycoparasitic Pythium oligandrum ATCC 38472 isolated from sugarbeet rhizosphere.</title>
        <authorList>
            <person name="Gaulin E."/>
        </authorList>
    </citation>
    <scope>NUCLEOTIDE SEQUENCE</scope>
    <source>
        <strain evidence="2">ATCC 38472_TT</strain>
    </source>
</reference>
<gene>
    <name evidence="2" type="ORF">Poli38472_004402</name>
</gene>
<feature type="domain" description="F-box" evidence="1">
    <location>
        <begin position="1"/>
        <end position="46"/>
    </location>
</feature>
<dbReference type="EMBL" id="SPLM01000109">
    <property type="protein sequence ID" value="TMW59333.1"/>
    <property type="molecule type" value="Genomic_DNA"/>
</dbReference>
<proteinExistence type="predicted"/>
<comment type="caution">
    <text evidence="2">The sequence shown here is derived from an EMBL/GenBank/DDBJ whole genome shotgun (WGS) entry which is preliminary data.</text>
</comment>
<organism evidence="2 3">
    <name type="scientific">Pythium oligandrum</name>
    <name type="common">Mycoparasitic fungus</name>
    <dbReference type="NCBI Taxonomy" id="41045"/>
    <lineage>
        <taxon>Eukaryota</taxon>
        <taxon>Sar</taxon>
        <taxon>Stramenopiles</taxon>
        <taxon>Oomycota</taxon>
        <taxon>Peronosporomycetes</taxon>
        <taxon>Pythiales</taxon>
        <taxon>Pythiaceae</taxon>
        <taxon>Pythium</taxon>
    </lineage>
</organism>
<dbReference type="SUPFAM" id="SSF49899">
    <property type="entry name" value="Concanavalin A-like lectins/glucanases"/>
    <property type="match status" value="1"/>
</dbReference>
<dbReference type="Proteomes" id="UP000794436">
    <property type="component" value="Unassembled WGS sequence"/>
</dbReference>
<evidence type="ECO:0000313" key="2">
    <source>
        <dbReference type="EMBL" id="TMW59333.1"/>
    </source>
</evidence>
<dbReference type="PROSITE" id="PS50181">
    <property type="entry name" value="FBOX"/>
    <property type="match status" value="1"/>
</dbReference>
<dbReference type="InterPro" id="IPR001810">
    <property type="entry name" value="F-box_dom"/>
</dbReference>
<evidence type="ECO:0000313" key="3">
    <source>
        <dbReference type="Proteomes" id="UP000794436"/>
    </source>
</evidence>
<dbReference type="Pfam" id="PF13385">
    <property type="entry name" value="Laminin_G_3"/>
    <property type="match status" value="1"/>
</dbReference>
<evidence type="ECO:0000259" key="1">
    <source>
        <dbReference type="PROSITE" id="PS50181"/>
    </source>
</evidence>
<dbReference type="AlphaFoldDB" id="A0A8K1CAW7"/>
<sequence>MMMSQLPEELVHRCAEFLVGPDVFSFSHVNHRLYEQLSGADVWAPRVTVSLNRLKLSAEQPDLRYKRMYGLARSFLSKPFDPSFGGRGCSSSFPAIAHRVDSLDTWVCFRPEFLDKSVNMFDTIDVHCSVDNILTVPIQLGRWYHFAWIYDLETETVFFNGQQIAQTPRNERTVHCFWGCELRTNFFGVPRDVSSGADLVVHGFIDAFRNWSGRLSADEIQRLAKCQLLERGPNDDVKGTKARFLSRKWVFCSRPVEKLAIRRHEQSSEERNQA</sequence>
<dbReference type="InterPro" id="IPR013320">
    <property type="entry name" value="ConA-like_dom_sf"/>
</dbReference>
<name>A0A8K1CAW7_PYTOL</name>
<protein>
    <recommendedName>
        <fullName evidence="1">F-box domain-containing protein</fullName>
    </recommendedName>
</protein>
<accession>A0A8K1CAW7</accession>